<dbReference type="EMBL" id="BSXG01000001">
    <property type="protein sequence ID" value="GME21984.1"/>
    <property type="molecule type" value="Genomic_DNA"/>
</dbReference>
<keyword evidence="2" id="KW-1185">Reference proteome</keyword>
<comment type="caution">
    <text evidence="1">The sequence shown here is derived from an EMBL/GenBank/DDBJ whole genome shotgun (WGS) entry which is preliminary data.</text>
</comment>
<proteinExistence type="predicted"/>
<dbReference type="Proteomes" id="UP001165186">
    <property type="component" value="Unassembled WGS sequence"/>
</dbReference>
<organism evidence="1 2">
    <name type="scientific">Neofusicoccum parvum</name>
    <dbReference type="NCBI Taxonomy" id="310453"/>
    <lineage>
        <taxon>Eukaryota</taxon>
        <taxon>Fungi</taxon>
        <taxon>Dikarya</taxon>
        <taxon>Ascomycota</taxon>
        <taxon>Pezizomycotina</taxon>
        <taxon>Dothideomycetes</taxon>
        <taxon>Dothideomycetes incertae sedis</taxon>
        <taxon>Botryosphaeriales</taxon>
        <taxon>Botryosphaeriaceae</taxon>
        <taxon>Neofusicoccum</taxon>
    </lineage>
</organism>
<name>A0ACB5RN90_9PEZI</name>
<gene>
    <name evidence="1" type="primary">g12273</name>
    <name evidence="1" type="ORF">NpPPO83_00012273</name>
</gene>
<sequence>MPKSLHKVTKQIAKKRGHKASAIHEFSRDSRRLQRAGLRDEKLIRLASSRSKANQPHLQRIHHFQLLAQSLDDDDASTPFTDSSFHAAIASFIHRDDDELASLQASRRPGRPPTPREELVKQRVAAEEKEFDGGFYCPDMLDAATVGKLRGWDGEWVSCNAMKFVRVTRAGETRESVWPPKGLS</sequence>
<protein>
    <submittedName>
        <fullName evidence="1">Uncharacterized protein</fullName>
    </submittedName>
</protein>
<evidence type="ECO:0000313" key="2">
    <source>
        <dbReference type="Proteomes" id="UP001165186"/>
    </source>
</evidence>
<reference evidence="1" key="1">
    <citation type="submission" date="2024-09" db="EMBL/GenBank/DDBJ databases">
        <title>Draft Genome Sequences of Neofusicoccum parvum.</title>
        <authorList>
            <person name="Ashida A."/>
            <person name="Camagna M."/>
            <person name="Tanaka A."/>
            <person name="Takemoto D."/>
        </authorList>
    </citation>
    <scope>NUCLEOTIDE SEQUENCE</scope>
    <source>
        <strain evidence="1">PPO83</strain>
    </source>
</reference>
<accession>A0ACB5RN90</accession>
<evidence type="ECO:0000313" key="1">
    <source>
        <dbReference type="EMBL" id="GME21984.1"/>
    </source>
</evidence>